<dbReference type="HOGENOM" id="CLU_032957_1_1_1"/>
<feature type="signal peptide" evidence="5">
    <location>
        <begin position="1"/>
        <end position="18"/>
    </location>
</feature>
<organism evidence="7 8">
    <name type="scientific">Jaapia argillacea MUCL 33604</name>
    <dbReference type="NCBI Taxonomy" id="933084"/>
    <lineage>
        <taxon>Eukaryota</taxon>
        <taxon>Fungi</taxon>
        <taxon>Dikarya</taxon>
        <taxon>Basidiomycota</taxon>
        <taxon>Agaricomycotina</taxon>
        <taxon>Agaricomycetes</taxon>
        <taxon>Agaricomycetidae</taxon>
        <taxon>Jaapiales</taxon>
        <taxon>Jaapiaceae</taxon>
        <taxon>Jaapia</taxon>
    </lineage>
</organism>
<evidence type="ECO:0000256" key="1">
    <source>
        <dbReference type="ARBA" id="ARBA00023157"/>
    </source>
</evidence>
<sequence length="289" mass="30970">MYFSRALTLLAFALGVAAAPVAEPDVQLEKRGISTSLYNDLVWYFQYAASSYSIVCLWPNGNTLVTGFNDLITDTNGFVARDDNKKEIIVALRGSSSLTDFLTDADLFLTNLQAPGLTAPAGAKVHDGFSNAWNAVASNVISIVKGQLKSYPKYTIVTTGHSLGGALSSLAAVTLKANFPSTPIRMYTYGQPRTGNPIYASYVNSQFGSSAYRVVHTYDGVPTMIPTSLGYHHHGVEYWQNPDPASPSTVKACDPSGEDPTCSDSIPSTGINLAHTSYFGILAITPFCI</sequence>
<dbReference type="InterPro" id="IPR002921">
    <property type="entry name" value="Fungal_lipase-type"/>
</dbReference>
<dbReference type="InterPro" id="IPR029058">
    <property type="entry name" value="AB_hydrolase_fold"/>
</dbReference>
<feature type="chain" id="PRO_5001647545" description="Fungal lipase-type domain-containing protein" evidence="5">
    <location>
        <begin position="19"/>
        <end position="289"/>
    </location>
</feature>
<reference evidence="8" key="1">
    <citation type="journal article" date="2014" name="Proc. Natl. Acad. Sci. U.S.A.">
        <title>Extensive sampling of basidiomycete genomes demonstrates inadequacy of the white-rot/brown-rot paradigm for wood decay fungi.</title>
        <authorList>
            <person name="Riley R."/>
            <person name="Salamov A.A."/>
            <person name="Brown D.W."/>
            <person name="Nagy L.G."/>
            <person name="Floudas D."/>
            <person name="Held B.W."/>
            <person name="Levasseur A."/>
            <person name="Lombard V."/>
            <person name="Morin E."/>
            <person name="Otillar R."/>
            <person name="Lindquist E.A."/>
            <person name="Sun H."/>
            <person name="LaButti K.M."/>
            <person name="Schmutz J."/>
            <person name="Jabbour D."/>
            <person name="Luo H."/>
            <person name="Baker S.E."/>
            <person name="Pisabarro A.G."/>
            <person name="Walton J.D."/>
            <person name="Blanchette R.A."/>
            <person name="Henrissat B."/>
            <person name="Martin F."/>
            <person name="Cullen D."/>
            <person name="Hibbett D.S."/>
            <person name="Grigoriev I.V."/>
        </authorList>
    </citation>
    <scope>NUCLEOTIDE SEQUENCE [LARGE SCALE GENOMIC DNA]</scope>
    <source>
        <strain evidence="8">MUCL 33604</strain>
    </source>
</reference>
<comment type="catalytic activity">
    <reaction evidence="4">
        <text>a monoacylglycerol + H2O = glycerol + a fatty acid + H(+)</text>
        <dbReference type="Rhea" id="RHEA:15245"/>
        <dbReference type="ChEBI" id="CHEBI:15377"/>
        <dbReference type="ChEBI" id="CHEBI:15378"/>
        <dbReference type="ChEBI" id="CHEBI:17408"/>
        <dbReference type="ChEBI" id="CHEBI:17754"/>
        <dbReference type="ChEBI" id="CHEBI:28868"/>
    </reaction>
</comment>
<dbReference type="Pfam" id="PF01764">
    <property type="entry name" value="Lipase_3"/>
    <property type="match status" value="1"/>
</dbReference>
<proteinExistence type="inferred from homology"/>
<keyword evidence="5" id="KW-0732">Signal</keyword>
<evidence type="ECO:0000256" key="5">
    <source>
        <dbReference type="SAM" id="SignalP"/>
    </source>
</evidence>
<dbReference type="AlphaFoldDB" id="A0A067QFX9"/>
<evidence type="ECO:0000256" key="3">
    <source>
        <dbReference type="ARBA" id="ARBA00047591"/>
    </source>
</evidence>
<dbReference type="CDD" id="cd00519">
    <property type="entry name" value="Lipase_3"/>
    <property type="match status" value="1"/>
</dbReference>
<evidence type="ECO:0000259" key="6">
    <source>
        <dbReference type="Pfam" id="PF01764"/>
    </source>
</evidence>
<comment type="similarity">
    <text evidence="2">Belongs to the AB hydrolase superfamily. Lipase family. Class 3 subfamily.</text>
</comment>
<keyword evidence="1" id="KW-1015">Disulfide bond</keyword>
<evidence type="ECO:0000313" key="8">
    <source>
        <dbReference type="Proteomes" id="UP000027265"/>
    </source>
</evidence>
<dbReference type="InParanoid" id="A0A067QFX9"/>
<accession>A0A067QFX9</accession>
<evidence type="ECO:0000256" key="2">
    <source>
        <dbReference type="ARBA" id="ARBA00043996"/>
    </source>
</evidence>
<dbReference type="Gene3D" id="3.40.50.1820">
    <property type="entry name" value="alpha/beta hydrolase"/>
    <property type="match status" value="1"/>
</dbReference>
<feature type="domain" description="Fungal lipase-type" evidence="6">
    <location>
        <begin position="89"/>
        <end position="226"/>
    </location>
</feature>
<protein>
    <recommendedName>
        <fullName evidence="6">Fungal lipase-type domain-containing protein</fullName>
    </recommendedName>
</protein>
<dbReference type="OrthoDB" id="438440at2759"/>
<evidence type="ECO:0000313" key="7">
    <source>
        <dbReference type="EMBL" id="KDQ61506.1"/>
    </source>
</evidence>
<comment type="catalytic activity">
    <reaction evidence="3">
        <text>a diacylglycerol + H2O = a monoacylglycerol + a fatty acid + H(+)</text>
        <dbReference type="Rhea" id="RHEA:32731"/>
        <dbReference type="ChEBI" id="CHEBI:15377"/>
        <dbReference type="ChEBI" id="CHEBI:15378"/>
        <dbReference type="ChEBI" id="CHEBI:17408"/>
        <dbReference type="ChEBI" id="CHEBI:18035"/>
        <dbReference type="ChEBI" id="CHEBI:28868"/>
    </reaction>
</comment>
<dbReference type="InterPro" id="IPR051218">
    <property type="entry name" value="Sec_MonoDiacylglyc_Lipase"/>
</dbReference>
<dbReference type="PANTHER" id="PTHR45856:SF11">
    <property type="entry name" value="FUNGAL LIPASE-LIKE DOMAIN-CONTAINING PROTEIN"/>
    <property type="match status" value="1"/>
</dbReference>
<gene>
    <name evidence="7" type="ORF">JAAARDRAFT_150249</name>
</gene>
<dbReference type="GO" id="GO:0006629">
    <property type="term" value="P:lipid metabolic process"/>
    <property type="evidence" value="ECO:0007669"/>
    <property type="project" value="InterPro"/>
</dbReference>
<dbReference type="SUPFAM" id="SSF53474">
    <property type="entry name" value="alpha/beta-Hydrolases"/>
    <property type="match status" value="1"/>
</dbReference>
<keyword evidence="8" id="KW-1185">Reference proteome</keyword>
<name>A0A067QFX9_9AGAM</name>
<evidence type="ECO:0000256" key="4">
    <source>
        <dbReference type="ARBA" id="ARBA00048461"/>
    </source>
</evidence>
<dbReference type="EMBL" id="KL197712">
    <property type="protein sequence ID" value="KDQ61506.1"/>
    <property type="molecule type" value="Genomic_DNA"/>
</dbReference>
<dbReference type="PANTHER" id="PTHR45856">
    <property type="entry name" value="ALPHA/BETA-HYDROLASES SUPERFAMILY PROTEIN"/>
    <property type="match status" value="1"/>
</dbReference>
<dbReference type="Proteomes" id="UP000027265">
    <property type="component" value="Unassembled WGS sequence"/>
</dbReference>